<dbReference type="InterPro" id="IPR043132">
    <property type="entry name" value="BCAT-like_C"/>
</dbReference>
<dbReference type="GO" id="GO:0052654">
    <property type="term" value="F:L-leucine-2-oxoglutarate transaminase activity"/>
    <property type="evidence" value="ECO:0007669"/>
    <property type="project" value="RHEA"/>
</dbReference>
<dbReference type="GO" id="GO:0005829">
    <property type="term" value="C:cytosol"/>
    <property type="evidence" value="ECO:0007669"/>
    <property type="project" value="TreeGrafter"/>
</dbReference>
<comment type="similarity">
    <text evidence="5 12">Belongs to the class-IV pyridoxal-phosphate-dependent aminotransferase family.</text>
</comment>
<comment type="catalytic activity">
    <reaction evidence="11 12">
        <text>L-leucine + 2-oxoglutarate = 4-methyl-2-oxopentanoate + L-glutamate</text>
        <dbReference type="Rhea" id="RHEA:18321"/>
        <dbReference type="ChEBI" id="CHEBI:16810"/>
        <dbReference type="ChEBI" id="CHEBI:17865"/>
        <dbReference type="ChEBI" id="CHEBI:29985"/>
        <dbReference type="ChEBI" id="CHEBI:57427"/>
        <dbReference type="EC" id="2.6.1.42"/>
    </reaction>
</comment>
<dbReference type="InterPro" id="IPR001544">
    <property type="entry name" value="Aminotrans_IV"/>
</dbReference>
<evidence type="ECO:0000256" key="6">
    <source>
        <dbReference type="ARBA" id="ARBA00022576"/>
    </source>
</evidence>
<evidence type="ECO:0000256" key="11">
    <source>
        <dbReference type="ARBA" id="ARBA00049229"/>
    </source>
</evidence>
<keyword evidence="8 12" id="KW-0663">Pyridoxal phosphate</keyword>
<comment type="pathway">
    <text evidence="3 12">Amino-acid biosynthesis; L-valine biosynthesis; L-valine from pyruvate: step 4/4.</text>
</comment>
<dbReference type="Gene3D" id="3.20.10.10">
    <property type="entry name" value="D-amino Acid Aminotransferase, subunit A, domain 2"/>
    <property type="match status" value="1"/>
</dbReference>
<dbReference type="GO" id="GO:0009098">
    <property type="term" value="P:L-leucine biosynthetic process"/>
    <property type="evidence" value="ECO:0007669"/>
    <property type="project" value="UniProtKB-UniPathway"/>
</dbReference>
<evidence type="ECO:0000256" key="3">
    <source>
        <dbReference type="ARBA" id="ARBA00004931"/>
    </source>
</evidence>
<dbReference type="STRING" id="709015.GCA_000472485_01386"/>
<evidence type="ECO:0000256" key="12">
    <source>
        <dbReference type="RuleBase" id="RU364094"/>
    </source>
</evidence>
<dbReference type="Gene3D" id="3.30.470.10">
    <property type="match status" value="1"/>
</dbReference>
<evidence type="ECO:0000256" key="9">
    <source>
        <dbReference type="ARBA" id="ARBA00048212"/>
    </source>
</evidence>
<name>A0A1X9YQP6_9BACT</name>
<dbReference type="UniPathway" id="UPA00047">
    <property type="reaction ID" value="UER00058"/>
</dbReference>
<comment type="pathway">
    <text evidence="4 12">Amino-acid biosynthesis; L-leucine biosynthesis; L-leucine from 3-methyl-2-oxobutanoate: step 4/4.</text>
</comment>
<dbReference type="Proteomes" id="UP000266292">
    <property type="component" value="Chromosome"/>
</dbReference>
<evidence type="ECO:0000256" key="5">
    <source>
        <dbReference type="ARBA" id="ARBA00009320"/>
    </source>
</evidence>
<evidence type="ECO:0000256" key="4">
    <source>
        <dbReference type="ARBA" id="ARBA00005072"/>
    </source>
</evidence>
<protein>
    <recommendedName>
        <fullName evidence="12">Branched-chain-amino-acid aminotransferase</fullName>
        <shortName evidence="12">BCAT</shortName>
        <ecNumber evidence="12">2.6.1.42</ecNumber>
    </recommendedName>
</protein>
<dbReference type="GO" id="GO:0052656">
    <property type="term" value="F:L-isoleucine-2-oxoglutarate transaminase activity"/>
    <property type="evidence" value="ECO:0007669"/>
    <property type="project" value="RHEA"/>
</dbReference>
<evidence type="ECO:0000256" key="7">
    <source>
        <dbReference type="ARBA" id="ARBA00022679"/>
    </source>
</evidence>
<dbReference type="PANTHER" id="PTHR42743:SF11">
    <property type="entry name" value="AMINODEOXYCHORISMATE LYASE"/>
    <property type="match status" value="1"/>
</dbReference>
<keyword evidence="7 12" id="KW-0808">Transferase</keyword>
<dbReference type="InterPro" id="IPR036038">
    <property type="entry name" value="Aminotransferase-like"/>
</dbReference>
<comment type="catalytic activity">
    <reaction evidence="9 12">
        <text>L-valine + 2-oxoglutarate = 3-methyl-2-oxobutanoate + L-glutamate</text>
        <dbReference type="Rhea" id="RHEA:24813"/>
        <dbReference type="ChEBI" id="CHEBI:11851"/>
        <dbReference type="ChEBI" id="CHEBI:16810"/>
        <dbReference type="ChEBI" id="CHEBI:29985"/>
        <dbReference type="ChEBI" id="CHEBI:57762"/>
        <dbReference type="EC" id="2.6.1.42"/>
    </reaction>
</comment>
<comment type="catalytic activity">
    <reaction evidence="10 12">
        <text>L-isoleucine + 2-oxoglutarate = (S)-3-methyl-2-oxopentanoate + L-glutamate</text>
        <dbReference type="Rhea" id="RHEA:24801"/>
        <dbReference type="ChEBI" id="CHEBI:16810"/>
        <dbReference type="ChEBI" id="CHEBI:29985"/>
        <dbReference type="ChEBI" id="CHEBI:35146"/>
        <dbReference type="ChEBI" id="CHEBI:58045"/>
        <dbReference type="EC" id="2.6.1.42"/>
    </reaction>
</comment>
<sequence>MYFNSETIVFLDGQFVKATAATCSAYAQTLHYGYSVFEGIRSYATPAGTHVFKAKEHYERLHYSCKAVGLPLAYSVEALTELTYQLLEENNLQDAYIRPLVYAAAPNMSLTEARESSLLLAAWEWGKYLGDKTLRLMVSPYERPNPKAVPIEAKVAGHYVNSIIASSDAKAKGYDEALLLDMNGFVAEGPGANFFYEKDGELFTAPPGSILRGITRNTILTLAREAGITVHERFFTPDTLREADAAFMTGTAAEVIGVQSVDEYVFPKPYEQSLGAFLAGRYTELVTGKLTPAL</sequence>
<dbReference type="EMBL" id="CP021235">
    <property type="protein sequence ID" value="ARS35197.1"/>
    <property type="molecule type" value="Genomic_DNA"/>
</dbReference>
<evidence type="ECO:0000256" key="2">
    <source>
        <dbReference type="ARBA" id="ARBA00004824"/>
    </source>
</evidence>
<keyword evidence="12" id="KW-0100">Branched-chain amino acid biosynthesis</keyword>
<dbReference type="InterPro" id="IPR043131">
    <property type="entry name" value="BCAT-like_N"/>
</dbReference>
<organism evidence="13 14">
    <name type="scientific">Pontibacter actiniarum</name>
    <dbReference type="NCBI Taxonomy" id="323450"/>
    <lineage>
        <taxon>Bacteria</taxon>
        <taxon>Pseudomonadati</taxon>
        <taxon>Bacteroidota</taxon>
        <taxon>Cytophagia</taxon>
        <taxon>Cytophagales</taxon>
        <taxon>Hymenobacteraceae</taxon>
        <taxon>Pontibacter</taxon>
    </lineage>
</organism>
<keyword evidence="12" id="KW-0028">Amino-acid biosynthesis</keyword>
<dbReference type="InterPro" id="IPR050571">
    <property type="entry name" value="Class-IV_PLP-Dep_Aminotrnsfr"/>
</dbReference>
<evidence type="ECO:0000256" key="1">
    <source>
        <dbReference type="ARBA" id="ARBA00001933"/>
    </source>
</evidence>
<evidence type="ECO:0000256" key="8">
    <source>
        <dbReference type="ARBA" id="ARBA00022898"/>
    </source>
</evidence>
<dbReference type="UniPathway" id="UPA00048">
    <property type="reaction ID" value="UER00073"/>
</dbReference>
<dbReference type="GO" id="GO:0052655">
    <property type="term" value="F:L-valine-2-oxoglutarate transaminase activity"/>
    <property type="evidence" value="ECO:0007669"/>
    <property type="project" value="RHEA"/>
</dbReference>
<dbReference type="NCBIfam" id="TIGR01122">
    <property type="entry name" value="ilvE_I"/>
    <property type="match status" value="1"/>
</dbReference>
<gene>
    <name evidence="12" type="primary">ilvE</name>
    <name evidence="13" type="ORF">CA264_06940</name>
</gene>
<dbReference type="GO" id="GO:0009099">
    <property type="term" value="P:L-valine biosynthetic process"/>
    <property type="evidence" value="ECO:0007669"/>
    <property type="project" value="UniProtKB-UniPathway"/>
</dbReference>
<comment type="cofactor">
    <cofactor evidence="1 12">
        <name>pyridoxal 5'-phosphate</name>
        <dbReference type="ChEBI" id="CHEBI:597326"/>
    </cofactor>
</comment>
<evidence type="ECO:0000313" key="14">
    <source>
        <dbReference type="Proteomes" id="UP000266292"/>
    </source>
</evidence>
<dbReference type="OrthoDB" id="9804984at2"/>
<dbReference type="Pfam" id="PF01063">
    <property type="entry name" value="Aminotran_4"/>
    <property type="match status" value="1"/>
</dbReference>
<dbReference type="EC" id="2.6.1.42" evidence="12"/>
<dbReference type="GO" id="GO:0009097">
    <property type="term" value="P:isoleucine biosynthetic process"/>
    <property type="evidence" value="ECO:0007669"/>
    <property type="project" value="UniProtKB-UniPathway"/>
</dbReference>
<reference evidence="14" key="1">
    <citation type="submission" date="2017-05" db="EMBL/GenBank/DDBJ databases">
        <authorList>
            <person name="Ray J."/>
            <person name="Price M."/>
            <person name="Deutschbauer A."/>
        </authorList>
    </citation>
    <scope>NUCLEOTIDE SEQUENCE [LARGE SCALE GENOMIC DNA]</scope>
    <source>
        <strain evidence="14">DSM 19842</strain>
    </source>
</reference>
<dbReference type="InterPro" id="IPR005785">
    <property type="entry name" value="B_amino_transI"/>
</dbReference>
<evidence type="ECO:0000256" key="10">
    <source>
        <dbReference type="ARBA" id="ARBA00048798"/>
    </source>
</evidence>
<evidence type="ECO:0000313" key="13">
    <source>
        <dbReference type="EMBL" id="ARS35197.1"/>
    </source>
</evidence>
<proteinExistence type="inferred from homology"/>
<dbReference type="SUPFAM" id="SSF56752">
    <property type="entry name" value="D-aminoacid aminotransferase-like PLP-dependent enzymes"/>
    <property type="match status" value="1"/>
</dbReference>
<dbReference type="KEGG" id="pact:CA264_06940"/>
<accession>A0A1X9YQP6</accession>
<dbReference type="FunFam" id="3.20.10.10:FF:000002">
    <property type="entry name" value="D-alanine aminotransferase"/>
    <property type="match status" value="1"/>
</dbReference>
<dbReference type="RefSeq" id="WP_025605792.1">
    <property type="nucleotide sequence ID" value="NZ_CP021235.1"/>
</dbReference>
<dbReference type="UniPathway" id="UPA00049">
    <property type="reaction ID" value="UER00062"/>
</dbReference>
<dbReference type="NCBIfam" id="NF005146">
    <property type="entry name" value="PRK06606.1"/>
    <property type="match status" value="1"/>
</dbReference>
<keyword evidence="6 12" id="KW-0032">Aminotransferase</keyword>
<comment type="function">
    <text evidence="12">Acts on leucine, isoleucine and valine.</text>
</comment>
<dbReference type="PANTHER" id="PTHR42743">
    <property type="entry name" value="AMINO-ACID AMINOTRANSFERASE"/>
    <property type="match status" value="1"/>
</dbReference>
<comment type="pathway">
    <text evidence="2 12">Amino-acid biosynthesis; L-isoleucine biosynthesis; L-isoleucine from 2-oxobutanoate: step 4/4.</text>
</comment>
<keyword evidence="14" id="KW-1185">Reference proteome</keyword>
<dbReference type="AlphaFoldDB" id="A0A1X9YQP6"/>